<evidence type="ECO:0000256" key="4">
    <source>
        <dbReference type="ARBA" id="ARBA00022723"/>
    </source>
</evidence>
<evidence type="ECO:0000259" key="8">
    <source>
        <dbReference type="Pfam" id="PF01494"/>
    </source>
</evidence>
<keyword evidence="5" id="KW-0274">FAD</keyword>
<evidence type="ECO:0000313" key="10">
    <source>
        <dbReference type="Proteomes" id="UP000309340"/>
    </source>
</evidence>
<dbReference type="SUPFAM" id="SSF48264">
    <property type="entry name" value="Cytochrome P450"/>
    <property type="match status" value="1"/>
</dbReference>
<proteinExistence type="inferred from homology"/>
<dbReference type="Gene3D" id="3.30.70.2450">
    <property type="match status" value="1"/>
</dbReference>
<protein>
    <recommendedName>
        <fullName evidence="8">FAD-binding domain-containing protein</fullName>
    </recommendedName>
</protein>
<dbReference type="Pfam" id="PF00067">
    <property type="entry name" value="p450"/>
    <property type="match status" value="1"/>
</dbReference>
<keyword evidence="4" id="KW-0479">Metal-binding</keyword>
<dbReference type="PANTHER" id="PTHR24304">
    <property type="entry name" value="CYTOCHROME P450 FAMILY 7"/>
    <property type="match status" value="1"/>
</dbReference>
<dbReference type="GO" id="GO:0008395">
    <property type="term" value="F:steroid hydroxylase activity"/>
    <property type="evidence" value="ECO:0007669"/>
    <property type="project" value="TreeGrafter"/>
</dbReference>
<evidence type="ECO:0000256" key="7">
    <source>
        <dbReference type="ARBA" id="ARBA00023004"/>
    </source>
</evidence>
<dbReference type="STRING" id="329884.A0A4U0WSQ4"/>
<dbReference type="Gene3D" id="1.10.630.10">
    <property type="entry name" value="Cytochrome P450"/>
    <property type="match status" value="1"/>
</dbReference>
<evidence type="ECO:0000256" key="1">
    <source>
        <dbReference type="ARBA" id="ARBA00010617"/>
    </source>
</evidence>
<keyword evidence="10" id="KW-1185">Reference proteome</keyword>
<keyword evidence="2" id="KW-0349">Heme</keyword>
<dbReference type="InterPro" id="IPR036188">
    <property type="entry name" value="FAD/NAD-bd_sf"/>
</dbReference>
<comment type="similarity">
    <text evidence="1">Belongs to the cytochrome P450 family.</text>
</comment>
<dbReference type="EMBL" id="NAJQ01000637">
    <property type="protein sequence ID" value="TKA66550.1"/>
    <property type="molecule type" value="Genomic_DNA"/>
</dbReference>
<dbReference type="PRINTS" id="PR00420">
    <property type="entry name" value="RNGMNOXGNASE"/>
</dbReference>
<organism evidence="9 10">
    <name type="scientific">Friedmanniomyces simplex</name>
    <dbReference type="NCBI Taxonomy" id="329884"/>
    <lineage>
        <taxon>Eukaryota</taxon>
        <taxon>Fungi</taxon>
        <taxon>Dikarya</taxon>
        <taxon>Ascomycota</taxon>
        <taxon>Pezizomycotina</taxon>
        <taxon>Dothideomycetes</taxon>
        <taxon>Dothideomycetidae</taxon>
        <taxon>Mycosphaerellales</taxon>
        <taxon>Teratosphaeriaceae</taxon>
        <taxon>Friedmanniomyces</taxon>
    </lineage>
</organism>
<dbReference type="AlphaFoldDB" id="A0A4U0WSQ4"/>
<evidence type="ECO:0000313" key="9">
    <source>
        <dbReference type="EMBL" id="TKA66550.1"/>
    </source>
</evidence>
<dbReference type="Gene3D" id="3.50.50.60">
    <property type="entry name" value="FAD/NAD(P)-binding domain"/>
    <property type="match status" value="1"/>
</dbReference>
<keyword evidence="6" id="KW-0560">Oxidoreductase</keyword>
<dbReference type="InterPro" id="IPR017972">
    <property type="entry name" value="Cyt_P450_CS"/>
</dbReference>
<dbReference type="PANTHER" id="PTHR24304:SF2">
    <property type="entry name" value="24-HYDROXYCHOLESTEROL 7-ALPHA-HYDROXYLASE"/>
    <property type="match status" value="1"/>
</dbReference>
<sequence>MCAAKEDKFNVVVVGAGPSGLLLALLLAKQGIEVTVLEKADEYDKQPRASFYSLPAIHELKRAGVYDEVSERAFHANGVSWRYIDGTRIASIRSDDAKPGGKMISLPLDELIPLIASHLEKQPSGKILLSHEVTAIGQDDSRAWVDVKCPEGEKTISASYIVGCDGGSSKIRRDLFGSGNFPGRTFDKQIVATNVYYPGLAKYGWDTSSNFMIHPEHFPMVAQISNDGMLRVTYGEEGNLTREEMLARQPEKYKAFLPGKPEPHEYTLVNFSPYKIHQRLAEKLKVGRFLLAADAAHLWGLADVGGLYDCLFGIYAGKADESILDKYDKIRREKFRTIIDPISSGNLRRLWDPENIEKDEFIQMIKRAEHDQEFARSMAAGMGAVMHDFTQYYTDAVAKAAHTCTSRPLRITVPVMDYLGHAFDAVPKAALYATTPFAAVVLFLLLVNVYTKWQYYQSLRHFTDRPTTSKQQLVESPQIPYTLPVLGNTLSFLAPKPGHYWNQLFSWHPRSTGICTLLLGGRKTHILMSYLFDPSTSRNGNPVFIAASCLLGSSYMLTFDCVQSPSAVQALFKAKSPSRDVFERELFRKVFQLPENQIHNAEAGKHHEIEMNSKYLTNHERVNELTAEFTKVLGEVLDQDSQEIVQLEEIGLYQWLRNRMFTASTRALMGDELLRMYPAYCEDFFGFDSDFLSFFFQLPKFVMGDAFSRRRRLLDELERWSKKMHELSGGTPIDPEGPSWEPLLGSRNQILAKLRHLARLNRARQLDYKTRNLNIRTGAALDLGLTFGLSSNVIPATGWMLMHLLDPKADPSILARVMKELHEAEKPDGSLDTAVLVSQPSLQSLWTETLRLYTDVLVTRNLSEDLTLPLDEDGRRYVRLRKGDNVFAPSWLGHHDAGAWSEVGKPADSDFYAERFVVKDAKTGRESFSTAGTAGKFFPFGGGKTVCPGRIFAKQEGLGALAMVLLRFDFEVLGFVDAKKNPTKTFPGYARAFAGSGAVVPGGDHL</sequence>
<dbReference type="InterPro" id="IPR001128">
    <property type="entry name" value="Cyt_P450"/>
</dbReference>
<dbReference type="GO" id="GO:0005506">
    <property type="term" value="F:iron ion binding"/>
    <property type="evidence" value="ECO:0007669"/>
    <property type="project" value="InterPro"/>
</dbReference>
<reference evidence="9 10" key="1">
    <citation type="submission" date="2017-03" db="EMBL/GenBank/DDBJ databases">
        <title>Genomes of endolithic fungi from Antarctica.</title>
        <authorList>
            <person name="Coleine C."/>
            <person name="Masonjones S."/>
            <person name="Stajich J.E."/>
        </authorList>
    </citation>
    <scope>NUCLEOTIDE SEQUENCE [LARGE SCALE GENOMIC DNA]</scope>
    <source>
        <strain evidence="9 10">CCFEE 5184</strain>
    </source>
</reference>
<keyword evidence="7" id="KW-0408">Iron</keyword>
<comment type="caution">
    <text evidence="9">The sequence shown here is derived from an EMBL/GenBank/DDBJ whole genome shotgun (WGS) entry which is preliminary data.</text>
</comment>
<gene>
    <name evidence="9" type="ORF">B0A55_08501</name>
</gene>
<dbReference type="GO" id="GO:0071949">
    <property type="term" value="F:FAD binding"/>
    <property type="evidence" value="ECO:0007669"/>
    <property type="project" value="InterPro"/>
</dbReference>
<accession>A0A4U0WSQ4</accession>
<dbReference type="InterPro" id="IPR036396">
    <property type="entry name" value="Cyt_P450_sf"/>
</dbReference>
<dbReference type="InterPro" id="IPR050529">
    <property type="entry name" value="CYP450_sterol_14alpha_dmase"/>
</dbReference>
<evidence type="ECO:0000256" key="5">
    <source>
        <dbReference type="ARBA" id="ARBA00022827"/>
    </source>
</evidence>
<evidence type="ECO:0000256" key="2">
    <source>
        <dbReference type="ARBA" id="ARBA00022617"/>
    </source>
</evidence>
<dbReference type="InterPro" id="IPR002938">
    <property type="entry name" value="FAD-bd"/>
</dbReference>
<dbReference type="GO" id="GO:0020037">
    <property type="term" value="F:heme binding"/>
    <property type="evidence" value="ECO:0007669"/>
    <property type="project" value="InterPro"/>
</dbReference>
<dbReference type="OrthoDB" id="3366823at2759"/>
<keyword evidence="3" id="KW-0285">Flavoprotein</keyword>
<dbReference type="SUPFAM" id="SSF51905">
    <property type="entry name" value="FAD/NAD(P)-binding domain"/>
    <property type="match status" value="1"/>
</dbReference>
<dbReference type="PROSITE" id="PS00086">
    <property type="entry name" value="CYTOCHROME_P450"/>
    <property type="match status" value="1"/>
</dbReference>
<dbReference type="Pfam" id="PF01494">
    <property type="entry name" value="FAD_binding_3"/>
    <property type="match status" value="1"/>
</dbReference>
<dbReference type="GO" id="GO:0016705">
    <property type="term" value="F:oxidoreductase activity, acting on paired donors, with incorporation or reduction of molecular oxygen"/>
    <property type="evidence" value="ECO:0007669"/>
    <property type="project" value="InterPro"/>
</dbReference>
<dbReference type="Proteomes" id="UP000309340">
    <property type="component" value="Unassembled WGS sequence"/>
</dbReference>
<evidence type="ECO:0000256" key="3">
    <source>
        <dbReference type="ARBA" id="ARBA00022630"/>
    </source>
</evidence>
<name>A0A4U0WSQ4_9PEZI</name>
<evidence type="ECO:0000256" key="6">
    <source>
        <dbReference type="ARBA" id="ARBA00023002"/>
    </source>
</evidence>
<feature type="domain" description="FAD-binding" evidence="8">
    <location>
        <begin position="9"/>
        <end position="337"/>
    </location>
</feature>